<keyword evidence="4" id="KW-1003">Cell membrane</keyword>
<evidence type="ECO:0000256" key="13">
    <source>
        <dbReference type="ARBA" id="ARBA00023268"/>
    </source>
</evidence>
<dbReference type="GO" id="GO:0008658">
    <property type="term" value="F:penicillin binding"/>
    <property type="evidence" value="ECO:0007669"/>
    <property type="project" value="InterPro"/>
</dbReference>
<evidence type="ECO:0000313" key="19">
    <source>
        <dbReference type="EMBL" id="AMW32801.1"/>
    </source>
</evidence>
<proteinExistence type="inferred from homology"/>
<evidence type="ECO:0000256" key="9">
    <source>
        <dbReference type="ARBA" id="ARBA00022801"/>
    </source>
</evidence>
<evidence type="ECO:0000259" key="17">
    <source>
        <dbReference type="Pfam" id="PF00905"/>
    </source>
</evidence>
<dbReference type="InterPro" id="IPR001460">
    <property type="entry name" value="PCN-bd_Tpept"/>
</dbReference>
<dbReference type="Pfam" id="PF00905">
    <property type="entry name" value="Transpeptidase"/>
    <property type="match status" value="1"/>
</dbReference>
<gene>
    <name evidence="19" type="ORF">NA23_05640</name>
</gene>
<keyword evidence="10" id="KW-0133">Cell shape</keyword>
<comment type="subcellular location">
    <subcellularLocation>
        <location evidence="1">Cell membrane</location>
    </subcellularLocation>
</comment>
<evidence type="ECO:0000256" key="16">
    <source>
        <dbReference type="ARBA" id="ARBA00049902"/>
    </source>
</evidence>
<dbReference type="Pfam" id="PF00912">
    <property type="entry name" value="Transgly"/>
    <property type="match status" value="1"/>
</dbReference>
<evidence type="ECO:0000256" key="11">
    <source>
        <dbReference type="ARBA" id="ARBA00022984"/>
    </source>
</evidence>
<dbReference type="PANTHER" id="PTHR32282:SF11">
    <property type="entry name" value="PENICILLIN-BINDING PROTEIN 1B"/>
    <property type="match status" value="1"/>
</dbReference>
<dbReference type="GO" id="GO:0071555">
    <property type="term" value="P:cell wall organization"/>
    <property type="evidence" value="ECO:0007669"/>
    <property type="project" value="UniProtKB-KW"/>
</dbReference>
<keyword evidence="6" id="KW-0645">Protease</keyword>
<evidence type="ECO:0000256" key="10">
    <source>
        <dbReference type="ARBA" id="ARBA00022960"/>
    </source>
</evidence>
<comment type="similarity">
    <text evidence="2">In the C-terminal section; belongs to the transpeptidase family.</text>
</comment>
<evidence type="ECO:0000256" key="7">
    <source>
        <dbReference type="ARBA" id="ARBA00022676"/>
    </source>
</evidence>
<evidence type="ECO:0000256" key="5">
    <source>
        <dbReference type="ARBA" id="ARBA00022645"/>
    </source>
</evidence>
<dbReference type="FunFam" id="1.10.3810.10:FF:000001">
    <property type="entry name" value="Penicillin-binding protein 1A"/>
    <property type="match status" value="1"/>
</dbReference>
<name>A0AAI8GD18_FERIS</name>
<dbReference type="RefSeq" id="WP_033191828.1">
    <property type="nucleotide sequence ID" value="NZ_CP014334.2"/>
</dbReference>
<keyword evidence="8" id="KW-0808">Transferase</keyword>
<evidence type="ECO:0000256" key="12">
    <source>
        <dbReference type="ARBA" id="ARBA00023136"/>
    </source>
</evidence>
<dbReference type="InterPro" id="IPR036950">
    <property type="entry name" value="PBP_transglycosylase"/>
</dbReference>
<dbReference type="InterPro" id="IPR012338">
    <property type="entry name" value="Beta-lactam/transpept-like"/>
</dbReference>
<evidence type="ECO:0000256" key="6">
    <source>
        <dbReference type="ARBA" id="ARBA00022670"/>
    </source>
</evidence>
<dbReference type="InterPro" id="IPR023346">
    <property type="entry name" value="Lysozyme-like_dom_sf"/>
</dbReference>
<keyword evidence="11" id="KW-0573">Peptidoglycan synthesis</keyword>
<evidence type="ECO:0000256" key="14">
    <source>
        <dbReference type="ARBA" id="ARBA00023316"/>
    </source>
</evidence>
<dbReference type="Proteomes" id="UP000093740">
    <property type="component" value="Chromosome"/>
</dbReference>
<dbReference type="PANTHER" id="PTHR32282">
    <property type="entry name" value="BINDING PROTEIN TRANSPEPTIDASE, PUTATIVE-RELATED"/>
    <property type="match status" value="1"/>
</dbReference>
<keyword evidence="12" id="KW-0472">Membrane</keyword>
<dbReference type="GO" id="GO:0005886">
    <property type="term" value="C:plasma membrane"/>
    <property type="evidence" value="ECO:0007669"/>
    <property type="project" value="UniProtKB-SubCell"/>
</dbReference>
<dbReference type="KEGG" id="fia:NA23_05640"/>
<dbReference type="InterPro" id="IPR001264">
    <property type="entry name" value="Glyco_trans_51"/>
</dbReference>
<feature type="domain" description="Penicillin-binding protein transpeptidase" evidence="17">
    <location>
        <begin position="314"/>
        <end position="527"/>
    </location>
</feature>
<keyword evidence="14" id="KW-0961">Cell wall biogenesis/degradation</keyword>
<evidence type="ECO:0000256" key="8">
    <source>
        <dbReference type="ARBA" id="ARBA00022679"/>
    </source>
</evidence>
<evidence type="ECO:0000313" key="20">
    <source>
        <dbReference type="Proteomes" id="UP000093740"/>
    </source>
</evidence>
<dbReference type="GO" id="GO:0008360">
    <property type="term" value="P:regulation of cell shape"/>
    <property type="evidence" value="ECO:0007669"/>
    <property type="project" value="UniProtKB-KW"/>
</dbReference>
<keyword evidence="5" id="KW-0121">Carboxypeptidase</keyword>
<dbReference type="EMBL" id="CP014334">
    <property type="protein sequence ID" value="AMW32801.1"/>
    <property type="molecule type" value="Genomic_DNA"/>
</dbReference>
<sequence>MKKFLFLLFLAFFILSFTIPLMIYNRYTVNLPAPQNRIPTSLVVEYSDGTPLYSPKTVWIDFEDIPALVKDSIIVSEDKRFYTHSGVDLIGIARALFTILTTDEIQGGSTITQQLARTLYLTQERTWKRKIKEAFIAIWLEQNYSKNEILEMYINSVYLGNGVYGFPAAAKFYFNKTLEQLTPLEVAMLTATLRSPEKANPLMELNKDFTKNVLRKMKEAGFLTELEYSRALEELKNINIRSTNNFARSFDQDLFWMIVTELKELGFELGDLRSGFRVRTTIDKKLQELLMSNITKDQWAGLIVEHSTGKIRAAYGLGIINGRRQVGSAIKPFYYYLAFMAGYNLDDTLPDEPIKIGRWEPENFDKKFRGKVTIEYALAHSLNIPSINLFLKLGQGTVMNFLKNTLMISGFYPNDATLALGTLETSLVDIAQGYSAIFTGGLVVKPRIVEYVKDKNGYLYYSYTPALLNVVKAPKGLDKRSPVEASVLMLRAMEKVVTEGTSRSAQMPGRKIYGKSGSAENYAWFVGGDGKYLFILARDNVKEVSGLVVTPKWREIAIRTEIGYTPISLPINSKITRFNVMDKSESPTQPESMADETSQIENQKAATQTETVVKQTQSENPNPQKALSREEILTRVQNSNISANEIIESLKSFSPDERRSVLAEINSIAPDLAAEIYQKLLDQGIEF</sequence>
<dbReference type="GO" id="GO:0008955">
    <property type="term" value="F:peptidoglycan glycosyltransferase activity"/>
    <property type="evidence" value="ECO:0007669"/>
    <property type="project" value="UniProtKB-EC"/>
</dbReference>
<dbReference type="SUPFAM" id="SSF56601">
    <property type="entry name" value="beta-lactamase/transpeptidase-like"/>
    <property type="match status" value="1"/>
</dbReference>
<dbReference type="Gene3D" id="3.40.710.10">
    <property type="entry name" value="DD-peptidase/beta-lactamase superfamily"/>
    <property type="match status" value="1"/>
</dbReference>
<dbReference type="GO" id="GO:0009002">
    <property type="term" value="F:serine-type D-Ala-D-Ala carboxypeptidase activity"/>
    <property type="evidence" value="ECO:0007669"/>
    <property type="project" value="UniProtKB-EC"/>
</dbReference>
<dbReference type="AlphaFoldDB" id="A0AAI8GD18"/>
<dbReference type="InterPro" id="IPR050396">
    <property type="entry name" value="Glycosyltr_51/Transpeptidase"/>
</dbReference>
<evidence type="ECO:0000256" key="15">
    <source>
        <dbReference type="ARBA" id="ARBA00034000"/>
    </source>
</evidence>
<reference evidence="19 20" key="1">
    <citation type="journal article" date="2015" name="Stand. Genomic Sci.">
        <title>Genome sequence of a native-feather degrading extremely thermophilic Eubacterium, Fervidobacterium islandicum AW-1.</title>
        <authorList>
            <person name="Lee Y.J."/>
            <person name="Jeong H."/>
            <person name="Park G.S."/>
            <person name="Kwak Y."/>
            <person name="Lee S.J."/>
            <person name="Lee S.J."/>
            <person name="Park M.K."/>
            <person name="Kim J.Y."/>
            <person name="Kang H.K."/>
            <person name="Shin J.H."/>
            <person name="Lee D.W."/>
        </authorList>
    </citation>
    <scope>NUCLEOTIDE SEQUENCE [LARGE SCALE GENOMIC DNA]</scope>
    <source>
        <strain evidence="19 20">AW-1</strain>
    </source>
</reference>
<comment type="catalytic activity">
    <reaction evidence="15">
        <text>Preferential cleavage: (Ac)2-L-Lys-D-Ala-|-D-Ala. Also transpeptidation of peptidyl-alanyl moieties that are N-acyl substituents of D-alanine.</text>
        <dbReference type="EC" id="3.4.16.4"/>
    </reaction>
</comment>
<evidence type="ECO:0000259" key="18">
    <source>
        <dbReference type="Pfam" id="PF00912"/>
    </source>
</evidence>
<dbReference type="GO" id="GO:0030288">
    <property type="term" value="C:outer membrane-bounded periplasmic space"/>
    <property type="evidence" value="ECO:0007669"/>
    <property type="project" value="TreeGrafter"/>
</dbReference>
<dbReference type="GO" id="GO:0006508">
    <property type="term" value="P:proteolysis"/>
    <property type="evidence" value="ECO:0007669"/>
    <property type="project" value="UniProtKB-KW"/>
</dbReference>
<evidence type="ECO:0000256" key="1">
    <source>
        <dbReference type="ARBA" id="ARBA00004236"/>
    </source>
</evidence>
<organism evidence="19 20">
    <name type="scientific">Fervidobacterium islandicum</name>
    <dbReference type="NCBI Taxonomy" id="2423"/>
    <lineage>
        <taxon>Bacteria</taxon>
        <taxon>Thermotogati</taxon>
        <taxon>Thermotogota</taxon>
        <taxon>Thermotogae</taxon>
        <taxon>Thermotogales</taxon>
        <taxon>Fervidobacteriaceae</taxon>
        <taxon>Fervidobacterium</taxon>
    </lineage>
</organism>
<keyword evidence="7" id="KW-0328">Glycosyltransferase</keyword>
<accession>A0AAI8GD18</accession>
<protein>
    <submittedName>
        <fullName evidence="19">Transglycosylase domain-containing protein</fullName>
    </submittedName>
</protein>
<feature type="domain" description="Glycosyl transferase family 51" evidence="18">
    <location>
        <begin position="55"/>
        <end position="217"/>
    </location>
</feature>
<evidence type="ECO:0000256" key="2">
    <source>
        <dbReference type="ARBA" id="ARBA00007090"/>
    </source>
</evidence>
<keyword evidence="20" id="KW-1185">Reference proteome</keyword>
<dbReference type="GO" id="GO:0009252">
    <property type="term" value="P:peptidoglycan biosynthetic process"/>
    <property type="evidence" value="ECO:0007669"/>
    <property type="project" value="UniProtKB-KW"/>
</dbReference>
<evidence type="ECO:0000256" key="4">
    <source>
        <dbReference type="ARBA" id="ARBA00022475"/>
    </source>
</evidence>
<dbReference type="SUPFAM" id="SSF53955">
    <property type="entry name" value="Lysozyme-like"/>
    <property type="match status" value="1"/>
</dbReference>
<keyword evidence="9" id="KW-0378">Hydrolase</keyword>
<dbReference type="Gene3D" id="1.10.3810.10">
    <property type="entry name" value="Biosynthetic peptidoglycan transglycosylase-like"/>
    <property type="match status" value="1"/>
</dbReference>
<evidence type="ECO:0000256" key="3">
    <source>
        <dbReference type="ARBA" id="ARBA00007739"/>
    </source>
</evidence>
<keyword evidence="13" id="KW-0511">Multifunctional enzyme</keyword>
<comment type="catalytic activity">
    <reaction evidence="16">
        <text>[GlcNAc-(1-&gt;4)-Mur2Ac(oyl-L-Ala-gamma-D-Glu-L-Lys-D-Ala-D-Ala)](n)-di-trans,octa-cis-undecaprenyl diphosphate + beta-D-GlcNAc-(1-&gt;4)-Mur2Ac(oyl-L-Ala-gamma-D-Glu-L-Lys-D-Ala-D-Ala)-di-trans,octa-cis-undecaprenyl diphosphate = [GlcNAc-(1-&gt;4)-Mur2Ac(oyl-L-Ala-gamma-D-Glu-L-Lys-D-Ala-D-Ala)](n+1)-di-trans,octa-cis-undecaprenyl diphosphate + di-trans,octa-cis-undecaprenyl diphosphate + H(+)</text>
        <dbReference type="Rhea" id="RHEA:23708"/>
        <dbReference type="Rhea" id="RHEA-COMP:9602"/>
        <dbReference type="Rhea" id="RHEA-COMP:9603"/>
        <dbReference type="ChEBI" id="CHEBI:15378"/>
        <dbReference type="ChEBI" id="CHEBI:58405"/>
        <dbReference type="ChEBI" id="CHEBI:60033"/>
        <dbReference type="ChEBI" id="CHEBI:78435"/>
        <dbReference type="EC" id="2.4.99.28"/>
    </reaction>
</comment>
<comment type="similarity">
    <text evidence="3">In the N-terminal section; belongs to the glycosyltransferase 51 family.</text>
</comment>